<accession>A0A9Q3UJB4</accession>
<organism evidence="1 2">
    <name type="scientific">Alloalcanivorax marinus</name>
    <dbReference type="NCBI Taxonomy" id="1177169"/>
    <lineage>
        <taxon>Bacteria</taxon>
        <taxon>Pseudomonadati</taxon>
        <taxon>Pseudomonadota</taxon>
        <taxon>Gammaproteobacteria</taxon>
        <taxon>Oceanospirillales</taxon>
        <taxon>Alcanivoracaceae</taxon>
        <taxon>Alloalcanivorax</taxon>
    </lineage>
</organism>
<name>A0A9Q3UJB4_9GAMM</name>
<proteinExistence type="predicted"/>
<keyword evidence="2" id="KW-1185">Reference proteome</keyword>
<reference evidence="1" key="1">
    <citation type="submission" date="2021-10" db="EMBL/GenBank/DDBJ databases">
        <title>The diversity and Nitrogen Metabolism of Culturable Nitrate-Utilizing Bacteria Within the Oxygen Minimum Zone of the Changjiang (Yangtze River)Estuary.</title>
        <authorList>
            <person name="Zhang D."/>
            <person name="Zheng J."/>
            <person name="Liu S."/>
            <person name="He W."/>
        </authorList>
    </citation>
    <scope>NUCLEOTIDE SEQUENCE</scope>
    <source>
        <strain evidence="1">FXH-223</strain>
    </source>
</reference>
<dbReference type="AlphaFoldDB" id="A0A9Q3UJB4"/>
<dbReference type="RefSeq" id="WP_228232237.1">
    <property type="nucleotide sequence ID" value="NZ_JAJGNA010000001.1"/>
</dbReference>
<sequence>MFRRTDAQREWFKRIDEKYPLNTAFDSWYLCCLIGLVTGKKNPDGAAGKEITATFVSEYKKVQHLIIAMLIKAEIAKFGTDTSNKEEMRILMERLLDPKMDLSKDGFKAANSYAEGGFEFLRMKFAERGQPDRAGDFLIKYGMVLSDAIESSDIYQ</sequence>
<dbReference type="EMBL" id="JAJGNA010000001">
    <property type="protein sequence ID" value="MCC4307091.1"/>
    <property type="molecule type" value="Genomic_DNA"/>
</dbReference>
<dbReference type="Proteomes" id="UP001108027">
    <property type="component" value="Unassembled WGS sequence"/>
</dbReference>
<evidence type="ECO:0000313" key="1">
    <source>
        <dbReference type="EMBL" id="MCC4307091.1"/>
    </source>
</evidence>
<evidence type="ECO:0000313" key="2">
    <source>
        <dbReference type="Proteomes" id="UP001108027"/>
    </source>
</evidence>
<comment type="caution">
    <text evidence="1">The sequence shown here is derived from an EMBL/GenBank/DDBJ whole genome shotgun (WGS) entry which is preliminary data.</text>
</comment>
<gene>
    <name evidence="1" type="ORF">LL252_00785</name>
</gene>
<protein>
    <submittedName>
        <fullName evidence="1">Uncharacterized protein</fullName>
    </submittedName>
</protein>